<sequence length="299" mass="33695">MLSNAFRSVCRLRNAAALDANFASLASLGKQGDYCHGSIVERLLLRPFVSPSDCYSPHSYSIRLDSPLSSLGSPCEITGWSLEDEKSFDCKHGIYELDSLICDDLTVEFDFEEAAQSCSRVVDENEPEIIERVSNASFHSFIDDLIATVREEIEREQALEEAVKAERAAKVAGDVAALAAAAATPLANKELDAGLDGSANNRKRIACEYSDIEEVPVLRRRKRMFTLEEMALRKRNQNRRAAQRYREKLVKVKEEQLEECGELEAKNCLLRAHIGDLENEIERFKQMLLTKAEKEEKEM</sequence>
<name>A0AAN5CIU2_9BILA</name>
<evidence type="ECO:0000259" key="2">
    <source>
        <dbReference type="PROSITE" id="PS50217"/>
    </source>
</evidence>
<dbReference type="SUPFAM" id="SSF57959">
    <property type="entry name" value="Leucine zipper domain"/>
    <property type="match status" value="1"/>
</dbReference>
<evidence type="ECO:0000313" key="4">
    <source>
        <dbReference type="Proteomes" id="UP001328107"/>
    </source>
</evidence>
<dbReference type="EMBL" id="BTRK01000004">
    <property type="protein sequence ID" value="GMR45216.1"/>
    <property type="molecule type" value="Genomic_DNA"/>
</dbReference>
<gene>
    <name evidence="3" type="ORF">PMAYCL1PPCAC_15411</name>
</gene>
<dbReference type="InterPro" id="IPR046347">
    <property type="entry name" value="bZIP_sf"/>
</dbReference>
<dbReference type="AlphaFoldDB" id="A0AAN5CIU2"/>
<dbReference type="InterPro" id="IPR004827">
    <property type="entry name" value="bZIP"/>
</dbReference>
<evidence type="ECO:0000256" key="1">
    <source>
        <dbReference type="SAM" id="Coils"/>
    </source>
</evidence>
<dbReference type="PROSITE" id="PS00036">
    <property type="entry name" value="BZIP_BASIC"/>
    <property type="match status" value="1"/>
</dbReference>
<dbReference type="Pfam" id="PF07716">
    <property type="entry name" value="bZIP_2"/>
    <property type="match status" value="1"/>
</dbReference>
<dbReference type="Gene3D" id="1.20.5.170">
    <property type="match status" value="1"/>
</dbReference>
<reference evidence="4" key="1">
    <citation type="submission" date="2022-10" db="EMBL/GenBank/DDBJ databases">
        <title>Genome assembly of Pristionchus species.</title>
        <authorList>
            <person name="Yoshida K."/>
            <person name="Sommer R.J."/>
        </authorList>
    </citation>
    <scope>NUCLEOTIDE SEQUENCE [LARGE SCALE GENOMIC DNA]</scope>
    <source>
        <strain evidence="4">RS5460</strain>
    </source>
</reference>
<comment type="caution">
    <text evidence="3">The sequence shown here is derived from an EMBL/GenBank/DDBJ whole genome shotgun (WGS) entry which is preliminary data.</text>
</comment>
<dbReference type="Proteomes" id="UP001328107">
    <property type="component" value="Unassembled WGS sequence"/>
</dbReference>
<feature type="domain" description="BZIP" evidence="2">
    <location>
        <begin position="228"/>
        <end position="291"/>
    </location>
</feature>
<keyword evidence="1" id="KW-0175">Coiled coil</keyword>
<keyword evidence="4" id="KW-1185">Reference proteome</keyword>
<organism evidence="3 4">
    <name type="scientific">Pristionchus mayeri</name>
    <dbReference type="NCBI Taxonomy" id="1317129"/>
    <lineage>
        <taxon>Eukaryota</taxon>
        <taxon>Metazoa</taxon>
        <taxon>Ecdysozoa</taxon>
        <taxon>Nematoda</taxon>
        <taxon>Chromadorea</taxon>
        <taxon>Rhabditida</taxon>
        <taxon>Rhabditina</taxon>
        <taxon>Diplogasteromorpha</taxon>
        <taxon>Diplogasteroidea</taxon>
        <taxon>Neodiplogasteridae</taxon>
        <taxon>Pristionchus</taxon>
    </lineage>
</organism>
<accession>A0AAN5CIU2</accession>
<evidence type="ECO:0000313" key="3">
    <source>
        <dbReference type="EMBL" id="GMR45216.1"/>
    </source>
</evidence>
<dbReference type="PROSITE" id="PS50217">
    <property type="entry name" value="BZIP"/>
    <property type="match status" value="1"/>
</dbReference>
<dbReference type="GO" id="GO:0003700">
    <property type="term" value="F:DNA-binding transcription factor activity"/>
    <property type="evidence" value="ECO:0007669"/>
    <property type="project" value="InterPro"/>
</dbReference>
<proteinExistence type="predicted"/>
<feature type="coiled-coil region" evidence="1">
    <location>
        <begin position="235"/>
        <end position="294"/>
    </location>
</feature>
<protein>
    <recommendedName>
        <fullName evidence="2">BZIP domain-containing protein</fullName>
    </recommendedName>
</protein>